<proteinExistence type="inferred from homology"/>
<dbReference type="InterPro" id="IPR051220">
    <property type="entry name" value="TFA_Chaperone"/>
</dbReference>
<accession>A0A0D7X3I5</accession>
<evidence type="ECO:0000313" key="5">
    <source>
        <dbReference type="Proteomes" id="UP000032534"/>
    </source>
</evidence>
<sequence>MNAQRKRTFKLLVDTIGLVKPPDPISIAEWADQHRVLSPEDSAEPGPWKTSRSPYQKVPMEAISDKNVESVVMMFGAQLGKTAMQLNAIGYFTGHDPAPIMVIQPDLMVARDFSNDRLTPMYRDSPQLSPLVVKDKSRDSRNTILYKTFPGGRINIAGANSPASLASKPIRVVIADEIDRFPVSAGKEGDPVSLVVARTKTFYNRKMVFVSTPTVKGKSRIEALYEDSTQEKLHFPCPSCDHLQTLEWQQIKFQYDEETRTCTEVNMFCKECGALHSEHEWKRDYANRAVWIAGKEHSKTRGFQLNSLAATINYTWKMVVEDFKKAKRGGPQLLKSFFNTVMAESWEEEGQKVEHEMLMHRREMYMARVPEGVKFLTAAVDTQDNRFEIDVNGWGKDYSSWRIQYHRVYGDLKLQDVWDDLDEFLSRTWQDAAGRKFRIRRTLMDSGGHFTREVYKWCKPRASRGIYAIKGEDSGDGTHTPLLNGTTDNNVHRATVIRLGVAEGKAKVFSSLTIEPGKPGSCRFPLPNPDNPDPFVYDEEYFKQLTAEQLVTRYKNGIPYTVWVQTRARNEALDLAVYNRAAIEMMNPNFDLPLPEPGNVVTGPVRPQQRKKKRNVSSSL</sequence>
<keyword evidence="5" id="KW-1185">Reference proteome</keyword>
<dbReference type="PANTHER" id="PTHR34413:SF2">
    <property type="entry name" value="PROPHAGE TAIL FIBER ASSEMBLY PROTEIN HOMOLOG TFAE-RELATED"/>
    <property type="match status" value="1"/>
</dbReference>
<dbReference type="GO" id="GO:0016887">
    <property type="term" value="F:ATP hydrolysis activity"/>
    <property type="evidence" value="ECO:0007669"/>
    <property type="project" value="InterPro"/>
</dbReference>
<feature type="domain" description="Terminase large subunit GpA endonuclease" evidence="3">
    <location>
        <begin position="300"/>
        <end position="589"/>
    </location>
</feature>
<dbReference type="Gene3D" id="3.40.50.300">
    <property type="entry name" value="P-loop containing nucleotide triphosphate hydrolases"/>
    <property type="match status" value="1"/>
</dbReference>
<dbReference type="Proteomes" id="UP000032534">
    <property type="component" value="Unassembled WGS sequence"/>
</dbReference>
<dbReference type="InterPro" id="IPR027417">
    <property type="entry name" value="P-loop_NTPase"/>
</dbReference>
<dbReference type="EMBL" id="JTHP01000012">
    <property type="protein sequence ID" value="KJD45990.1"/>
    <property type="molecule type" value="Genomic_DNA"/>
</dbReference>
<dbReference type="OrthoDB" id="5181253at2"/>
<feature type="region of interest" description="Disordered" evidence="1">
    <location>
        <begin position="597"/>
        <end position="620"/>
    </location>
</feature>
<protein>
    <submittedName>
        <fullName evidence="4">Terminase</fullName>
    </submittedName>
</protein>
<dbReference type="AlphaFoldDB" id="A0A0D7X3I5"/>
<dbReference type="PANTHER" id="PTHR34413">
    <property type="entry name" value="PROPHAGE TAIL FIBER ASSEMBLY PROTEIN HOMOLOG TFAE-RELATED-RELATED"/>
    <property type="match status" value="1"/>
</dbReference>
<dbReference type="Pfam" id="PF05876">
    <property type="entry name" value="GpA_ATPase"/>
    <property type="match status" value="1"/>
</dbReference>
<dbReference type="InterPro" id="IPR046454">
    <property type="entry name" value="GpA_endonuclease"/>
</dbReference>
<dbReference type="GO" id="GO:0005524">
    <property type="term" value="F:ATP binding"/>
    <property type="evidence" value="ECO:0007669"/>
    <property type="project" value="InterPro"/>
</dbReference>
<evidence type="ECO:0000256" key="1">
    <source>
        <dbReference type="SAM" id="MobiDB-lite"/>
    </source>
</evidence>
<gene>
    <name evidence="4" type="ORF">QD47_08375</name>
</gene>
<dbReference type="PATRIC" id="fig|159743.3.peg.1837"/>
<feature type="domain" description="Phage terminase large subunit GpA ATPase" evidence="2">
    <location>
        <begin position="42"/>
        <end position="291"/>
    </location>
</feature>
<dbReference type="InterPro" id="IPR008866">
    <property type="entry name" value="Phage_lambda_GpA-like"/>
</dbReference>
<comment type="caution">
    <text evidence="4">The sequence shown here is derived from an EMBL/GenBank/DDBJ whole genome shotgun (WGS) entry which is preliminary data.</text>
</comment>
<dbReference type="Pfam" id="PF20454">
    <property type="entry name" value="GpA_nuclease"/>
    <property type="match status" value="1"/>
</dbReference>
<dbReference type="HAMAP" id="MF_04144">
    <property type="entry name" value="TERL_LAMBDA"/>
    <property type="match status" value="1"/>
</dbReference>
<evidence type="ECO:0000259" key="2">
    <source>
        <dbReference type="Pfam" id="PF05876"/>
    </source>
</evidence>
<dbReference type="InterPro" id="IPR046453">
    <property type="entry name" value="GpA_ATPase"/>
</dbReference>
<evidence type="ECO:0000313" key="4">
    <source>
        <dbReference type="EMBL" id="KJD45990.1"/>
    </source>
</evidence>
<organism evidence="4 5">
    <name type="scientific">Paenibacillus terrae</name>
    <dbReference type="NCBI Taxonomy" id="159743"/>
    <lineage>
        <taxon>Bacteria</taxon>
        <taxon>Bacillati</taxon>
        <taxon>Bacillota</taxon>
        <taxon>Bacilli</taxon>
        <taxon>Bacillales</taxon>
        <taxon>Paenibacillaceae</taxon>
        <taxon>Paenibacillus</taxon>
    </lineage>
</organism>
<name>A0A0D7X3I5_9BACL</name>
<feature type="compositionally biased region" description="Basic residues" evidence="1">
    <location>
        <begin position="608"/>
        <end position="620"/>
    </location>
</feature>
<dbReference type="GO" id="GO:0004519">
    <property type="term" value="F:endonuclease activity"/>
    <property type="evidence" value="ECO:0007669"/>
    <property type="project" value="InterPro"/>
</dbReference>
<dbReference type="RefSeq" id="WP_044645705.1">
    <property type="nucleotide sequence ID" value="NZ_JTHP01000012.1"/>
</dbReference>
<evidence type="ECO:0000259" key="3">
    <source>
        <dbReference type="Pfam" id="PF20454"/>
    </source>
</evidence>
<reference evidence="4 5" key="1">
    <citation type="submission" date="2014-11" db="EMBL/GenBank/DDBJ databases">
        <title>Draft Genome Sequences of Paenibacillus polymyxa NRRL B-30509 and Paenibacillus terrae NRRL B-30644, Strains from a Poultry Environment that Produce Tridecaptin A and Paenicidins.</title>
        <authorList>
            <person name="van Belkum M.J."/>
            <person name="Lohans C.T."/>
            <person name="Vederas J.C."/>
        </authorList>
    </citation>
    <scope>NUCLEOTIDE SEQUENCE [LARGE SCALE GENOMIC DNA]</scope>
    <source>
        <strain evidence="4 5">NRRL B-30644</strain>
    </source>
</reference>